<dbReference type="AlphaFoldDB" id="A0AAW0MCK0"/>
<name>A0AAW0MCK0_9GOBI</name>
<proteinExistence type="predicted"/>
<comment type="caution">
    <text evidence="2">The sequence shown here is derived from an EMBL/GenBank/DDBJ whole genome shotgun (WGS) entry which is preliminary data.</text>
</comment>
<dbReference type="EMBL" id="JBBPFD010000728">
    <property type="protein sequence ID" value="KAK7877043.1"/>
    <property type="molecule type" value="Genomic_DNA"/>
</dbReference>
<protein>
    <submittedName>
        <fullName evidence="2">Uncharacterized protein</fullName>
    </submittedName>
</protein>
<feature type="compositionally biased region" description="Polar residues" evidence="1">
    <location>
        <begin position="64"/>
        <end position="81"/>
    </location>
</feature>
<organism evidence="2 3">
    <name type="scientific">Mugilogobius chulae</name>
    <name type="common">yellowstripe goby</name>
    <dbReference type="NCBI Taxonomy" id="88201"/>
    <lineage>
        <taxon>Eukaryota</taxon>
        <taxon>Metazoa</taxon>
        <taxon>Chordata</taxon>
        <taxon>Craniata</taxon>
        <taxon>Vertebrata</taxon>
        <taxon>Euteleostomi</taxon>
        <taxon>Actinopterygii</taxon>
        <taxon>Neopterygii</taxon>
        <taxon>Teleostei</taxon>
        <taxon>Neoteleostei</taxon>
        <taxon>Acanthomorphata</taxon>
        <taxon>Gobiaria</taxon>
        <taxon>Gobiiformes</taxon>
        <taxon>Gobioidei</taxon>
        <taxon>Gobiidae</taxon>
        <taxon>Gobionellinae</taxon>
        <taxon>Mugilogobius</taxon>
    </lineage>
</organism>
<keyword evidence="3" id="KW-1185">Reference proteome</keyword>
<evidence type="ECO:0000256" key="1">
    <source>
        <dbReference type="SAM" id="MobiDB-lite"/>
    </source>
</evidence>
<gene>
    <name evidence="2" type="ORF">WMY93_032235</name>
</gene>
<feature type="compositionally biased region" description="Basic and acidic residues" evidence="1">
    <location>
        <begin position="48"/>
        <end position="63"/>
    </location>
</feature>
<evidence type="ECO:0000313" key="3">
    <source>
        <dbReference type="Proteomes" id="UP001460270"/>
    </source>
</evidence>
<feature type="region of interest" description="Disordered" evidence="1">
    <location>
        <begin position="23"/>
        <end position="81"/>
    </location>
</feature>
<accession>A0AAW0MCK0</accession>
<dbReference type="Proteomes" id="UP001460270">
    <property type="component" value="Unassembled WGS sequence"/>
</dbReference>
<sequence length="112" mass="12528">MTCTFRGVLLPLKVRESITVTGSRLELTQSRPRAFGPSAQKHHKTPRKHDLQAHPAEPADRSRPQLTVNSPQENVFVSEQQTTSLPLTAETHRDWDIITPLLSCSCLLQTSC</sequence>
<reference evidence="3" key="1">
    <citation type="submission" date="2024-04" db="EMBL/GenBank/DDBJ databases">
        <title>Salinicola lusitanus LLJ914,a marine bacterium isolated from the Okinawa Trough.</title>
        <authorList>
            <person name="Li J."/>
        </authorList>
    </citation>
    <scope>NUCLEOTIDE SEQUENCE [LARGE SCALE GENOMIC DNA]</scope>
</reference>
<evidence type="ECO:0000313" key="2">
    <source>
        <dbReference type="EMBL" id="KAK7877043.1"/>
    </source>
</evidence>